<organism evidence="3 4">
    <name type="scientific">[Roseibacterium] beibuensis</name>
    <dbReference type="NCBI Taxonomy" id="1193142"/>
    <lineage>
        <taxon>Bacteria</taxon>
        <taxon>Pseudomonadati</taxon>
        <taxon>Pseudomonadota</taxon>
        <taxon>Alphaproteobacteria</taxon>
        <taxon>Rhodobacterales</taxon>
        <taxon>Roseobacteraceae</taxon>
        <taxon>Roseicyclus</taxon>
    </lineage>
</organism>
<reference evidence="4" key="1">
    <citation type="journal article" date="2019" name="Int. J. Syst. Evol. Microbiol.">
        <title>The Global Catalogue of Microorganisms (GCM) 10K type strain sequencing project: providing services to taxonomists for standard genome sequencing and annotation.</title>
        <authorList>
            <consortium name="The Broad Institute Genomics Platform"/>
            <consortium name="The Broad Institute Genome Sequencing Center for Infectious Disease"/>
            <person name="Wu L."/>
            <person name="Ma J."/>
        </authorList>
    </citation>
    <scope>NUCLEOTIDE SEQUENCE [LARGE SCALE GENOMIC DNA]</scope>
    <source>
        <strain evidence="4">JCM 18015</strain>
    </source>
</reference>
<feature type="domain" description="Porin" evidence="2">
    <location>
        <begin position="7"/>
        <end position="302"/>
    </location>
</feature>
<gene>
    <name evidence="3" type="ORF">GCM10023209_33390</name>
</gene>
<name>A0ABP9LP54_9RHOB</name>
<dbReference type="Proteomes" id="UP001499910">
    <property type="component" value="Unassembled WGS sequence"/>
</dbReference>
<dbReference type="Gene3D" id="2.40.160.10">
    <property type="entry name" value="Porin"/>
    <property type="match status" value="1"/>
</dbReference>
<dbReference type="Pfam" id="PF13609">
    <property type="entry name" value="Porin_4"/>
    <property type="match status" value="1"/>
</dbReference>
<dbReference type="RefSeq" id="WP_259553319.1">
    <property type="nucleotide sequence ID" value="NZ_BAABHW010000006.1"/>
</dbReference>
<feature type="chain" id="PRO_5047241496" evidence="1">
    <location>
        <begin position="21"/>
        <end position="320"/>
    </location>
</feature>
<dbReference type="SUPFAM" id="SSF56935">
    <property type="entry name" value="Porins"/>
    <property type="match status" value="1"/>
</dbReference>
<dbReference type="InterPro" id="IPR023614">
    <property type="entry name" value="Porin_dom_sf"/>
</dbReference>
<sequence>MKKVLFATTALVATAGVASAEVAISGGAEMGIVGGDLFYPGNDAAQFLTSVDVRFTMTGETDGGLQFGATVDADDIADMGLNGYDPVDNVNGQFADYTVFISGDFGTFTIGDTDGAYDRVLTENFGNPGSIGDEETGHNGYNGGNNFDGFYDGQIARYDYSFDAFSVAVSVEISDFNDEYVFQLGGAYEFDFSGGSAEVGLAYAYDSWTEDTLIGMTGGVMLDSGFEGGIMLEQFNDEFFNGLFDYTYVGLSAGYSFDAISVGVNYGVYDADNFGEAAGFGLAAAYDLGGGAAIHFGYGTNTEGANDGDSGYSFGLAMSF</sequence>
<comment type="caution">
    <text evidence="3">The sequence shown here is derived from an EMBL/GenBank/DDBJ whole genome shotgun (WGS) entry which is preliminary data.</text>
</comment>
<proteinExistence type="predicted"/>
<evidence type="ECO:0000259" key="2">
    <source>
        <dbReference type="Pfam" id="PF13609"/>
    </source>
</evidence>
<evidence type="ECO:0000313" key="4">
    <source>
        <dbReference type="Proteomes" id="UP001499910"/>
    </source>
</evidence>
<protein>
    <submittedName>
        <fullName evidence="3">Porin</fullName>
    </submittedName>
</protein>
<keyword evidence="4" id="KW-1185">Reference proteome</keyword>
<dbReference type="InterPro" id="IPR033900">
    <property type="entry name" value="Gram_neg_porin_domain"/>
</dbReference>
<accession>A0ABP9LP54</accession>
<feature type="signal peptide" evidence="1">
    <location>
        <begin position="1"/>
        <end position="20"/>
    </location>
</feature>
<keyword evidence="1" id="KW-0732">Signal</keyword>
<dbReference type="EMBL" id="BAABHW010000006">
    <property type="protein sequence ID" value="GAA5080172.1"/>
    <property type="molecule type" value="Genomic_DNA"/>
</dbReference>
<evidence type="ECO:0000256" key="1">
    <source>
        <dbReference type="SAM" id="SignalP"/>
    </source>
</evidence>
<evidence type="ECO:0000313" key="3">
    <source>
        <dbReference type="EMBL" id="GAA5080172.1"/>
    </source>
</evidence>